<dbReference type="Proteomes" id="UP001221208">
    <property type="component" value="Unassembled WGS sequence"/>
</dbReference>
<dbReference type="RefSeq" id="WP_273671633.1">
    <property type="nucleotide sequence ID" value="NZ_JAQQXR010000005.1"/>
</dbReference>
<sequence length="361" mass="42598">MATPPDDYDTPWKNAVTRYFSTFMAFYFPAAHAQIDWSQAPVFLEQEMAQLARGAALGKRVLDKLVQVVLRDGAQQWVLLHLELQGRRESGFAERMFTYNYRIWDRYRRPVASLALLADASPGWKPGAFGYSLLGSRMQLDFPVAKLSDYAQRFDALLQDDNPFATLTAAHLLTRKTKGNHSRRGAEKRRLAMLLLQRNWDEQRIMDFIDVIDWMMRLPAELDCGLWSDIRAMKRSNAMPYMSMLKRMLLDECKQEARQEVRQEMQQEIRQEIRQEMRQEIRQEMRQEIRQEMRQEIPQEVRQEARQEGRQSILAIQMEERFGPLPDEVRERLAMASDEQMGRWAKSLLHAPTLDEVFRRH</sequence>
<accession>A0ABT5K1I3</accession>
<comment type="caution">
    <text evidence="1">The sequence shown here is derived from an EMBL/GenBank/DDBJ whole genome shotgun (WGS) entry which is preliminary data.</text>
</comment>
<evidence type="ECO:0000313" key="2">
    <source>
        <dbReference type="Proteomes" id="UP001221208"/>
    </source>
</evidence>
<dbReference type="PANTHER" id="PTHR35586:SF1">
    <property type="entry name" value="SLL1691 PROTEIN"/>
    <property type="match status" value="1"/>
</dbReference>
<dbReference type="PANTHER" id="PTHR35586">
    <property type="entry name" value="SLL1691 PROTEIN"/>
    <property type="match status" value="1"/>
</dbReference>
<gene>
    <name evidence="1" type="ORF">OIK44_14730</name>
</gene>
<protein>
    <submittedName>
        <fullName evidence="1">Transposase</fullName>
    </submittedName>
</protein>
<keyword evidence="2" id="KW-1185">Reference proteome</keyword>
<organism evidence="1 2">
    <name type="scientific">Janthinobacterium fluminis</name>
    <dbReference type="NCBI Taxonomy" id="2987524"/>
    <lineage>
        <taxon>Bacteria</taxon>
        <taxon>Pseudomonadati</taxon>
        <taxon>Pseudomonadota</taxon>
        <taxon>Betaproteobacteria</taxon>
        <taxon>Burkholderiales</taxon>
        <taxon>Oxalobacteraceae</taxon>
        <taxon>Janthinobacterium</taxon>
    </lineage>
</organism>
<reference evidence="1 2" key="1">
    <citation type="submission" date="2022-10" db="EMBL/GenBank/DDBJ databases">
        <title>Janthinobacterium sp. hw3 Genome sequencing.</title>
        <authorList>
            <person name="Park S."/>
        </authorList>
    </citation>
    <scope>NUCLEOTIDE SEQUENCE [LARGE SCALE GENOMIC DNA]</scope>
    <source>
        <strain evidence="2">hw3</strain>
    </source>
</reference>
<dbReference type="EMBL" id="JAQQXR010000005">
    <property type="protein sequence ID" value="MDC8758836.1"/>
    <property type="molecule type" value="Genomic_DNA"/>
</dbReference>
<evidence type="ECO:0000313" key="1">
    <source>
        <dbReference type="EMBL" id="MDC8758836.1"/>
    </source>
</evidence>
<name>A0ABT5K1I3_9BURK</name>
<proteinExistence type="predicted"/>